<dbReference type="InterPro" id="IPR050455">
    <property type="entry name" value="Tpx_Peroxidase_subfamily"/>
</dbReference>
<proteinExistence type="predicted"/>
<dbReference type="NCBIfam" id="NF001808">
    <property type="entry name" value="PRK00522.1"/>
    <property type="match status" value="1"/>
</dbReference>
<dbReference type="InterPro" id="IPR036249">
    <property type="entry name" value="Thioredoxin-like_sf"/>
</dbReference>
<keyword evidence="3" id="KW-1015">Disulfide bond</keyword>
<dbReference type="InterPro" id="IPR002065">
    <property type="entry name" value="TPX"/>
</dbReference>
<keyword evidence="6" id="KW-0560">Oxidoreductase</keyword>
<sequence>MQVTLKGNPVELEGIQPMIGEKAPVFSLIDLQDKLVDLASLSNKPLILSVVPDIDTSVCAIQTKRFNQEAASETGINFVTVSNNTKEEQGNWCAAEGVDMTMLRDEDLEFGKNYGLLIPEIGRLARAIFVIDTKGNIIYEEIVAEVSHEPNYAAALNAAKNLI</sequence>
<dbReference type="InterPro" id="IPR013766">
    <property type="entry name" value="Thioredoxin_domain"/>
</dbReference>
<dbReference type="PANTHER" id="PTHR43110">
    <property type="entry name" value="THIOL PEROXIDASE"/>
    <property type="match status" value="1"/>
</dbReference>
<organism evidence="6 7">
    <name type="scientific">Vagococcus fluvialis bH819</name>
    <dbReference type="NCBI Taxonomy" id="1255619"/>
    <lineage>
        <taxon>Bacteria</taxon>
        <taxon>Bacillati</taxon>
        <taxon>Bacillota</taxon>
        <taxon>Bacilli</taxon>
        <taxon>Lactobacillales</taxon>
        <taxon>Enterococcaceae</taxon>
        <taxon>Vagococcus</taxon>
    </lineage>
</organism>
<dbReference type="GO" id="GO:0008379">
    <property type="term" value="F:thioredoxin peroxidase activity"/>
    <property type="evidence" value="ECO:0007669"/>
    <property type="project" value="InterPro"/>
</dbReference>
<evidence type="ECO:0000256" key="1">
    <source>
        <dbReference type="ARBA" id="ARBA00022559"/>
    </source>
</evidence>
<keyword evidence="1 6" id="KW-0575">Peroxidase</keyword>
<gene>
    <name evidence="6" type="ORF">FM121_04290</name>
</gene>
<reference evidence="7" key="1">
    <citation type="submission" date="2017-02" db="EMBL/GenBank/DDBJ databases">
        <authorList>
            <person name="Dridi B."/>
        </authorList>
    </citation>
    <scope>NUCLEOTIDE SEQUENCE [LARGE SCALE GENOMIC DNA]</scope>
    <source>
        <strain evidence="7">bH819</strain>
    </source>
</reference>
<evidence type="ECO:0000313" key="6">
    <source>
        <dbReference type="EMBL" id="SLM85292.1"/>
    </source>
</evidence>
<evidence type="ECO:0000313" key="7">
    <source>
        <dbReference type="Proteomes" id="UP000195918"/>
    </source>
</evidence>
<evidence type="ECO:0000256" key="4">
    <source>
        <dbReference type="ARBA" id="ARBA00023284"/>
    </source>
</evidence>
<accession>A0A1X6WM30</accession>
<dbReference type="Pfam" id="PF08534">
    <property type="entry name" value="Redoxin"/>
    <property type="match status" value="1"/>
</dbReference>
<dbReference type="SUPFAM" id="SSF52833">
    <property type="entry name" value="Thioredoxin-like"/>
    <property type="match status" value="1"/>
</dbReference>
<keyword evidence="4" id="KW-0676">Redox-active center</keyword>
<dbReference type="CDD" id="cd03014">
    <property type="entry name" value="PRX_Atyp2cys"/>
    <property type="match status" value="1"/>
</dbReference>
<dbReference type="PANTHER" id="PTHR43110:SF1">
    <property type="entry name" value="THIOL PEROXIDASE"/>
    <property type="match status" value="1"/>
</dbReference>
<dbReference type="AlphaFoldDB" id="A0A1X6WM30"/>
<feature type="domain" description="Thioredoxin" evidence="5">
    <location>
        <begin position="17"/>
        <end position="163"/>
    </location>
</feature>
<keyword evidence="2" id="KW-0049">Antioxidant</keyword>
<keyword evidence="7" id="KW-1185">Reference proteome</keyword>
<dbReference type="EMBL" id="FWFD01000008">
    <property type="protein sequence ID" value="SLM85292.1"/>
    <property type="molecule type" value="Genomic_DNA"/>
</dbReference>
<dbReference type="EC" id="1.11.1.15" evidence="6"/>
<evidence type="ECO:0000256" key="3">
    <source>
        <dbReference type="ARBA" id="ARBA00023157"/>
    </source>
</evidence>
<name>A0A1X6WM30_9ENTE</name>
<dbReference type="Gene3D" id="3.40.30.10">
    <property type="entry name" value="Glutaredoxin"/>
    <property type="match status" value="1"/>
</dbReference>
<protein>
    <submittedName>
        <fullName evidence="6">Thiol peroxidase, Tpx-type</fullName>
        <ecNumber evidence="6">1.11.1.15</ecNumber>
    </submittedName>
</protein>
<evidence type="ECO:0000259" key="5">
    <source>
        <dbReference type="PROSITE" id="PS51352"/>
    </source>
</evidence>
<dbReference type="InterPro" id="IPR013740">
    <property type="entry name" value="Redoxin"/>
</dbReference>
<dbReference type="RefSeq" id="WP_086950930.1">
    <property type="nucleotide sequence ID" value="NZ_FWFD01000008.1"/>
</dbReference>
<dbReference type="PROSITE" id="PS51352">
    <property type="entry name" value="THIOREDOXIN_2"/>
    <property type="match status" value="1"/>
</dbReference>
<dbReference type="Proteomes" id="UP000195918">
    <property type="component" value="Unassembled WGS sequence"/>
</dbReference>
<dbReference type="OrthoDB" id="9781543at2"/>
<evidence type="ECO:0000256" key="2">
    <source>
        <dbReference type="ARBA" id="ARBA00022862"/>
    </source>
</evidence>